<keyword evidence="7" id="KW-0472">Membrane</keyword>
<dbReference type="InterPro" id="IPR003439">
    <property type="entry name" value="ABC_transporter-like_ATP-bd"/>
</dbReference>
<evidence type="ECO:0000256" key="7">
    <source>
        <dbReference type="ARBA" id="ARBA00023136"/>
    </source>
</evidence>
<comment type="caution">
    <text evidence="9">The sequence shown here is derived from an EMBL/GenBank/DDBJ whole genome shotgun (WGS) entry which is preliminary data.</text>
</comment>
<name>A0A699ZIB3_HAELA</name>
<accession>A0A699ZIB3</accession>
<evidence type="ECO:0000256" key="4">
    <source>
        <dbReference type="ARBA" id="ARBA00022741"/>
    </source>
</evidence>
<feature type="domain" description="ABC transporter" evidence="8">
    <location>
        <begin position="33"/>
        <end position="276"/>
    </location>
</feature>
<evidence type="ECO:0000313" key="9">
    <source>
        <dbReference type="EMBL" id="GFH22313.1"/>
    </source>
</evidence>
<evidence type="ECO:0000256" key="3">
    <source>
        <dbReference type="ARBA" id="ARBA00022692"/>
    </source>
</evidence>
<evidence type="ECO:0000256" key="6">
    <source>
        <dbReference type="ARBA" id="ARBA00022989"/>
    </source>
</evidence>
<protein>
    <submittedName>
        <fullName evidence="9">ABC transporter domain-containing protein</fullName>
    </submittedName>
</protein>
<dbReference type="PANTHER" id="PTHR48041">
    <property type="entry name" value="ABC TRANSPORTER G FAMILY MEMBER 28"/>
    <property type="match status" value="1"/>
</dbReference>
<dbReference type="Proteomes" id="UP000485058">
    <property type="component" value="Unassembled WGS sequence"/>
</dbReference>
<dbReference type="InterPro" id="IPR003593">
    <property type="entry name" value="AAA+_ATPase"/>
</dbReference>
<keyword evidence="6" id="KW-1133">Transmembrane helix</keyword>
<dbReference type="InterPro" id="IPR027417">
    <property type="entry name" value="P-loop_NTPase"/>
</dbReference>
<comment type="subcellular location">
    <subcellularLocation>
        <location evidence="1">Membrane</location>
        <topology evidence="1">Multi-pass membrane protein</topology>
    </subcellularLocation>
</comment>
<organism evidence="9 10">
    <name type="scientific">Haematococcus lacustris</name>
    <name type="common">Green alga</name>
    <name type="synonym">Haematococcus pluvialis</name>
    <dbReference type="NCBI Taxonomy" id="44745"/>
    <lineage>
        <taxon>Eukaryota</taxon>
        <taxon>Viridiplantae</taxon>
        <taxon>Chlorophyta</taxon>
        <taxon>core chlorophytes</taxon>
        <taxon>Chlorophyceae</taxon>
        <taxon>CS clade</taxon>
        <taxon>Chlamydomonadales</taxon>
        <taxon>Haematococcaceae</taxon>
        <taxon>Haematococcus</taxon>
    </lineage>
</organism>
<dbReference type="GO" id="GO:0016887">
    <property type="term" value="F:ATP hydrolysis activity"/>
    <property type="evidence" value="ECO:0007669"/>
    <property type="project" value="InterPro"/>
</dbReference>
<dbReference type="InterPro" id="IPR050352">
    <property type="entry name" value="ABCG_transporters"/>
</dbReference>
<dbReference type="Pfam" id="PF00005">
    <property type="entry name" value="ABC_tran"/>
    <property type="match status" value="1"/>
</dbReference>
<dbReference type="InterPro" id="IPR017871">
    <property type="entry name" value="ABC_transporter-like_CS"/>
</dbReference>
<evidence type="ECO:0000256" key="1">
    <source>
        <dbReference type="ARBA" id="ARBA00004141"/>
    </source>
</evidence>
<keyword evidence="3" id="KW-0812">Transmembrane</keyword>
<dbReference type="SUPFAM" id="SSF52540">
    <property type="entry name" value="P-loop containing nucleoside triphosphate hydrolases"/>
    <property type="match status" value="1"/>
</dbReference>
<evidence type="ECO:0000256" key="2">
    <source>
        <dbReference type="ARBA" id="ARBA00022448"/>
    </source>
</evidence>
<evidence type="ECO:0000259" key="8">
    <source>
        <dbReference type="PROSITE" id="PS50893"/>
    </source>
</evidence>
<dbReference type="PROSITE" id="PS50893">
    <property type="entry name" value="ABC_TRANSPORTER_2"/>
    <property type="match status" value="1"/>
</dbReference>
<dbReference type="EMBL" id="BLLF01002012">
    <property type="protein sequence ID" value="GFH22313.1"/>
    <property type="molecule type" value="Genomic_DNA"/>
</dbReference>
<keyword evidence="5" id="KW-0067">ATP-binding</keyword>
<dbReference type="AlphaFoldDB" id="A0A699ZIB3"/>
<reference evidence="9 10" key="1">
    <citation type="submission" date="2020-02" db="EMBL/GenBank/DDBJ databases">
        <title>Draft genome sequence of Haematococcus lacustris strain NIES-144.</title>
        <authorList>
            <person name="Morimoto D."/>
            <person name="Nakagawa S."/>
            <person name="Yoshida T."/>
            <person name="Sawayama S."/>
        </authorList>
    </citation>
    <scope>NUCLEOTIDE SEQUENCE [LARGE SCALE GENOMIC DNA]</scope>
    <source>
        <strain evidence="9 10">NIES-144</strain>
    </source>
</reference>
<sequence length="373" mass="40290">MVVPRVASEGGMADTHELKPSLTKALGSKSVCITLQDSRKGENKGKPLYLLKGVSTLFEPGRMSALMGPSGSGKTTLLDVLAGRKTVGTAEGTILFGGIAPTLKYLRRFTGYVEQFDTLLGILTVHEMLMYTAELKRPMHESLSRKQEEVEALMERLNLHVCRNVKIGSALVRGISGGQAKRVNIGIALITDPRILFLDEPTTGLDSFTSNEVMTLVKGLVRESGITCVSTIHSPTAYTFSLFDEVTMLVGGRLVWNGLGREAVPFFQASGLSGKEHKEGDNSAEFLVDIITEADRFGRGGALADAYEASQQAMYVKQRLNDQLSNFEDVPESVLQELKASLCCFAFPHPGVQCPCLALPPACRLALSSICTG</sequence>
<keyword evidence="10" id="KW-1185">Reference proteome</keyword>
<dbReference type="PANTHER" id="PTHR48041:SF91">
    <property type="entry name" value="ABC TRANSPORTER G FAMILY MEMBER 28"/>
    <property type="match status" value="1"/>
</dbReference>
<proteinExistence type="predicted"/>
<evidence type="ECO:0000313" key="10">
    <source>
        <dbReference type="Proteomes" id="UP000485058"/>
    </source>
</evidence>
<dbReference type="GO" id="GO:0042626">
    <property type="term" value="F:ATPase-coupled transmembrane transporter activity"/>
    <property type="evidence" value="ECO:0007669"/>
    <property type="project" value="TreeGrafter"/>
</dbReference>
<dbReference type="GO" id="GO:0005524">
    <property type="term" value="F:ATP binding"/>
    <property type="evidence" value="ECO:0007669"/>
    <property type="project" value="UniProtKB-KW"/>
</dbReference>
<dbReference type="GO" id="GO:0016020">
    <property type="term" value="C:membrane"/>
    <property type="evidence" value="ECO:0007669"/>
    <property type="project" value="UniProtKB-SubCell"/>
</dbReference>
<dbReference type="Gene3D" id="3.40.50.300">
    <property type="entry name" value="P-loop containing nucleotide triphosphate hydrolases"/>
    <property type="match status" value="1"/>
</dbReference>
<dbReference type="PROSITE" id="PS00211">
    <property type="entry name" value="ABC_TRANSPORTER_1"/>
    <property type="match status" value="1"/>
</dbReference>
<dbReference type="SMART" id="SM00382">
    <property type="entry name" value="AAA"/>
    <property type="match status" value="1"/>
</dbReference>
<keyword evidence="4" id="KW-0547">Nucleotide-binding</keyword>
<gene>
    <name evidence="9" type="ORF">HaLaN_19761</name>
</gene>
<keyword evidence="2" id="KW-0813">Transport</keyword>
<evidence type="ECO:0000256" key="5">
    <source>
        <dbReference type="ARBA" id="ARBA00022840"/>
    </source>
</evidence>